<dbReference type="EMBL" id="LZDD01000003">
    <property type="protein sequence ID" value="OJF71468.1"/>
    <property type="molecule type" value="Genomic_DNA"/>
</dbReference>
<keyword evidence="3" id="KW-1185">Reference proteome</keyword>
<dbReference type="InterPro" id="IPR029050">
    <property type="entry name" value="Immunoprotect_excell_Ig-like"/>
</dbReference>
<dbReference type="GO" id="GO:0005524">
    <property type="term" value="F:ATP binding"/>
    <property type="evidence" value="ECO:0007669"/>
    <property type="project" value="UniProtKB-KW"/>
</dbReference>
<evidence type="ECO:0000313" key="2">
    <source>
        <dbReference type="EMBL" id="OJF71468.1"/>
    </source>
</evidence>
<protein>
    <submittedName>
        <fullName evidence="2">Methionine ABC transporter ATP-binding protein</fullName>
    </submittedName>
</protein>
<evidence type="ECO:0000256" key="1">
    <source>
        <dbReference type="ARBA" id="ARBA00022729"/>
    </source>
</evidence>
<sequence length="296" mass="33255">MEPENVYDSLDHFKTLDYGKVSKGRSKTGYIVYEVDKKEKKYNLLVETATNGDDDTEEVKIPVNAAKYPDNSEKIKELAKTFITQTFLDGSATVDGSDAEAASTTGGAQVEFLSKKKSSKKDNEWKLANNTEEDKAAYMKAFIESAKSGWSHYQPSDSEAEKFAQQYITANSKRAQIETTIIDYLPTSAKIAIKPSIINFKDLDTDSLKNEYIDKHKGDDFSDYDALYKDAEKYIFENVHTRYDSAKIATPEYMNGEGYEINLTKDADTGEWTVDTSDATGNYDYKQLIQAFIGGL</sequence>
<dbReference type="Gene3D" id="2.60.40.1240">
    <property type="match status" value="1"/>
</dbReference>
<keyword evidence="2" id="KW-0547">Nucleotide-binding</keyword>
<dbReference type="AlphaFoldDB" id="A0A1L8ML59"/>
<keyword evidence="1" id="KW-0732">Signal</keyword>
<gene>
    <name evidence="2" type="ORF">A9Q68_08885</name>
</gene>
<dbReference type="Proteomes" id="UP000182015">
    <property type="component" value="Unassembled WGS sequence"/>
</dbReference>
<name>A0A1L8ML59_9STRE</name>
<evidence type="ECO:0000313" key="3">
    <source>
        <dbReference type="Proteomes" id="UP000182015"/>
    </source>
</evidence>
<accession>A0A1L8ML59</accession>
<keyword evidence="2" id="KW-0067">ATP-binding</keyword>
<reference evidence="3" key="1">
    <citation type="submission" date="2016-06" db="EMBL/GenBank/DDBJ databases">
        <authorList>
            <person name="de Vries S.P.W."/>
            <person name="Hadjirin N.F."/>
            <person name="Lay E.M."/>
            <person name="Zadoks R.N."/>
            <person name="Peacock S.J."/>
            <person name="Parkhill J."/>
            <person name="Grant A.J."/>
            <person name="Mcdougall S."/>
            <person name="Holmes M.A."/>
        </authorList>
    </citation>
    <scope>NUCLEOTIDE SEQUENCE [LARGE SCALE GENOMIC DNA]</scope>
    <source>
        <strain evidence="3">NZ1587</strain>
    </source>
</reference>
<comment type="caution">
    <text evidence="2">The sequence shown here is derived from an EMBL/GenBank/DDBJ whole genome shotgun (WGS) entry which is preliminary data.</text>
</comment>
<organism evidence="2 3">
    <name type="scientific">Streptococcus bovimastitidis</name>
    <dbReference type="NCBI Taxonomy" id="1856638"/>
    <lineage>
        <taxon>Bacteria</taxon>
        <taxon>Bacillati</taxon>
        <taxon>Bacillota</taxon>
        <taxon>Bacilli</taxon>
        <taxon>Lactobacillales</taxon>
        <taxon>Streptococcaceae</taxon>
        <taxon>Streptococcus</taxon>
    </lineage>
</organism>
<proteinExistence type="predicted"/>